<name>A0A7W5FVK5_9BURK</name>
<gene>
    <name evidence="1" type="ORF">FHS03_003980</name>
</gene>
<keyword evidence="2" id="KW-1185">Reference proteome</keyword>
<comment type="caution">
    <text evidence="1">The sequence shown here is derived from an EMBL/GenBank/DDBJ whole genome shotgun (WGS) entry which is preliminary data.</text>
</comment>
<sequence length="140" mass="15404">MSDVKLSLAVQAEQGRVRVGVVLKNEGTHTVYVPRTLAVDKDPPGRLFDVRDADSGEKLAYDGVMIKRGPLKAADFMELKPGAEQQNSIDITNNYSFKAGKRVYQIAYEGLYWDDMASEPDMAKALTLTSAPLLFTYGGK</sequence>
<dbReference type="EMBL" id="JACHXD010000012">
    <property type="protein sequence ID" value="MBB3120907.1"/>
    <property type="molecule type" value="Genomic_DNA"/>
</dbReference>
<proteinExistence type="predicted"/>
<dbReference type="RefSeq" id="WP_183442660.1">
    <property type="nucleotide sequence ID" value="NZ_JACHXD010000012.1"/>
</dbReference>
<dbReference type="Proteomes" id="UP000541535">
    <property type="component" value="Unassembled WGS sequence"/>
</dbReference>
<protein>
    <submittedName>
        <fullName evidence="1">Uncharacterized protein</fullName>
    </submittedName>
</protein>
<evidence type="ECO:0000313" key="2">
    <source>
        <dbReference type="Proteomes" id="UP000541535"/>
    </source>
</evidence>
<dbReference type="AlphaFoldDB" id="A0A7W5FVK5"/>
<reference evidence="1 2" key="1">
    <citation type="submission" date="2020-08" db="EMBL/GenBank/DDBJ databases">
        <title>Genomic Encyclopedia of Type Strains, Phase III (KMG-III): the genomes of soil and plant-associated and newly described type strains.</title>
        <authorList>
            <person name="Whitman W."/>
        </authorList>
    </citation>
    <scope>NUCLEOTIDE SEQUENCE [LARGE SCALE GENOMIC DNA]</scope>
    <source>
        <strain evidence="1 2">CECT 8897</strain>
    </source>
</reference>
<dbReference type="Gene3D" id="2.60.40.2970">
    <property type="match status" value="1"/>
</dbReference>
<organism evidence="1 2">
    <name type="scientific">Pseudoduganella violacea</name>
    <dbReference type="NCBI Taxonomy" id="1715466"/>
    <lineage>
        <taxon>Bacteria</taxon>
        <taxon>Pseudomonadati</taxon>
        <taxon>Pseudomonadota</taxon>
        <taxon>Betaproteobacteria</taxon>
        <taxon>Burkholderiales</taxon>
        <taxon>Oxalobacteraceae</taxon>
        <taxon>Telluria group</taxon>
        <taxon>Pseudoduganella</taxon>
    </lineage>
</organism>
<evidence type="ECO:0000313" key="1">
    <source>
        <dbReference type="EMBL" id="MBB3120907.1"/>
    </source>
</evidence>
<accession>A0A7W5FVK5</accession>